<keyword evidence="1" id="KW-0723">Serine/threonine-protein kinase</keyword>
<dbReference type="InterPro" id="IPR017441">
    <property type="entry name" value="Protein_kinase_ATP_BS"/>
</dbReference>
<evidence type="ECO:0000256" key="4">
    <source>
        <dbReference type="ARBA" id="ARBA00022777"/>
    </source>
</evidence>
<feature type="domain" description="Protein kinase" evidence="7">
    <location>
        <begin position="23"/>
        <end position="284"/>
    </location>
</feature>
<proteinExistence type="predicted"/>
<dbReference type="PANTHER" id="PTHR24345">
    <property type="entry name" value="SERINE/THREONINE-PROTEIN KINASE PLK"/>
    <property type="match status" value="1"/>
</dbReference>
<evidence type="ECO:0000259" key="7">
    <source>
        <dbReference type="PROSITE" id="PS50011"/>
    </source>
</evidence>
<dbReference type="InterPro" id="IPR008271">
    <property type="entry name" value="Ser/Thr_kinase_AS"/>
</dbReference>
<organism evidence="8 9">
    <name type="scientific">Tritrichomonas musculus</name>
    <dbReference type="NCBI Taxonomy" id="1915356"/>
    <lineage>
        <taxon>Eukaryota</taxon>
        <taxon>Metamonada</taxon>
        <taxon>Parabasalia</taxon>
        <taxon>Tritrichomonadida</taxon>
        <taxon>Tritrichomonadidae</taxon>
        <taxon>Tritrichomonas</taxon>
    </lineage>
</organism>
<dbReference type="Proteomes" id="UP001470230">
    <property type="component" value="Unassembled WGS sequence"/>
</dbReference>
<dbReference type="PROSITE" id="PS00107">
    <property type="entry name" value="PROTEIN_KINASE_ATP"/>
    <property type="match status" value="1"/>
</dbReference>
<gene>
    <name evidence="8" type="ORF">M9Y10_023905</name>
</gene>
<dbReference type="SUPFAM" id="SSF82615">
    <property type="entry name" value="Polo-box domain"/>
    <property type="match status" value="2"/>
</dbReference>
<evidence type="ECO:0000313" key="9">
    <source>
        <dbReference type="Proteomes" id="UP001470230"/>
    </source>
</evidence>
<keyword evidence="4" id="KW-0418">Kinase</keyword>
<dbReference type="InterPro" id="IPR000959">
    <property type="entry name" value="POLO_box_dom"/>
</dbReference>
<evidence type="ECO:0000256" key="5">
    <source>
        <dbReference type="ARBA" id="ARBA00022840"/>
    </source>
</evidence>
<keyword evidence="3 6" id="KW-0547">Nucleotide-binding</keyword>
<reference evidence="8 9" key="1">
    <citation type="submission" date="2024-04" db="EMBL/GenBank/DDBJ databases">
        <title>Tritrichomonas musculus Genome.</title>
        <authorList>
            <person name="Alves-Ferreira E."/>
            <person name="Grigg M."/>
            <person name="Lorenzi H."/>
            <person name="Galac M."/>
        </authorList>
    </citation>
    <scope>NUCLEOTIDE SEQUENCE [LARGE SCALE GENOMIC DNA]</scope>
    <source>
        <strain evidence="8 9">EAF2021</strain>
    </source>
</reference>
<evidence type="ECO:0000256" key="6">
    <source>
        <dbReference type="PROSITE-ProRule" id="PRU10141"/>
    </source>
</evidence>
<feature type="binding site" evidence="6">
    <location>
        <position position="52"/>
    </location>
    <ligand>
        <name>ATP</name>
        <dbReference type="ChEBI" id="CHEBI:30616"/>
    </ligand>
</feature>
<evidence type="ECO:0000313" key="8">
    <source>
        <dbReference type="EMBL" id="KAK8895441.1"/>
    </source>
</evidence>
<keyword evidence="5 6" id="KW-0067">ATP-binding</keyword>
<accession>A0ABR2KXI2</accession>
<dbReference type="InterPro" id="IPR011009">
    <property type="entry name" value="Kinase-like_dom_sf"/>
</dbReference>
<name>A0ABR2KXI2_9EUKA</name>
<dbReference type="Gene3D" id="1.10.510.10">
    <property type="entry name" value="Transferase(Phosphotransferase) domain 1"/>
    <property type="match status" value="1"/>
</dbReference>
<dbReference type="InterPro" id="IPR000719">
    <property type="entry name" value="Prot_kinase_dom"/>
</dbReference>
<keyword evidence="2" id="KW-0808">Transferase</keyword>
<dbReference type="PROSITE" id="PS50011">
    <property type="entry name" value="PROTEIN_KINASE_DOM"/>
    <property type="match status" value="1"/>
</dbReference>
<evidence type="ECO:0000256" key="2">
    <source>
        <dbReference type="ARBA" id="ARBA00022679"/>
    </source>
</evidence>
<sequence length="557" mass="64309">MSQLFYIPSLITHSREDGTKDIFTCLEKIGQGGSAVIYKVKHQNSNKDYAMKIISKQFIISMRDKSTLANLKNEIQIHKILNHPNIVKSKLTFSDEFNYYIVLEYCPGKNIREYLTSSHHGHLSEPETRKILKDILSGLIYIHNHNIIHYDLKLENFLIGSDGKVKIADFGLSNFLKKDKKKSYYVCGTPNYISPEILLKKDYGNSFSSDIWSIGISAFFMLTGKPPFSAANKDIIYNNIKNCNFHFPSELSISFEAKDFVKSILIFDPAKRPSASDLLKHSFMRKTDSDQIQLYINPIHKVRQQPKSTQFNINQNKQNMHERKITINTNSQNSDLNKIESPHKKSILNTLKNKKNFCDQQKNFLIPNNFVVKHSFLRDDMVYLLANGTVGICFNDKSRIVLDPNEEFVQYYKNQYSQLGFINLSEMANVKRSIDEKISLVKKFAIAFKKSTNLFFDKKRKDTIPSIPLYHVSSFIKKNGSVLYKFSNKNVQVDFDDGKKLILFSNAKKMCLSSNLKEKCVLYNQSDVSRMSAKSDEFVKYKKTKEMLNELARSFLA</sequence>
<dbReference type="Pfam" id="PF00069">
    <property type="entry name" value="Pkinase"/>
    <property type="match status" value="1"/>
</dbReference>
<dbReference type="EMBL" id="JAPFFF010000003">
    <property type="protein sequence ID" value="KAK8895441.1"/>
    <property type="molecule type" value="Genomic_DNA"/>
</dbReference>
<dbReference type="InterPro" id="IPR036947">
    <property type="entry name" value="POLO_box_dom_sf"/>
</dbReference>
<dbReference type="SMART" id="SM00220">
    <property type="entry name" value="S_TKc"/>
    <property type="match status" value="1"/>
</dbReference>
<evidence type="ECO:0000256" key="3">
    <source>
        <dbReference type="ARBA" id="ARBA00022741"/>
    </source>
</evidence>
<keyword evidence="9" id="KW-1185">Reference proteome</keyword>
<dbReference type="PROSITE" id="PS00108">
    <property type="entry name" value="PROTEIN_KINASE_ST"/>
    <property type="match status" value="1"/>
</dbReference>
<comment type="caution">
    <text evidence="8">The sequence shown here is derived from an EMBL/GenBank/DDBJ whole genome shotgun (WGS) entry which is preliminary data.</text>
</comment>
<dbReference type="Gene3D" id="3.30.1120.30">
    <property type="entry name" value="POLO box domain"/>
    <property type="match status" value="2"/>
</dbReference>
<evidence type="ECO:0000256" key="1">
    <source>
        <dbReference type="ARBA" id="ARBA00022527"/>
    </source>
</evidence>
<dbReference type="SUPFAM" id="SSF56112">
    <property type="entry name" value="Protein kinase-like (PK-like)"/>
    <property type="match status" value="1"/>
</dbReference>
<dbReference type="Pfam" id="PF00659">
    <property type="entry name" value="POLO_box"/>
    <property type="match status" value="1"/>
</dbReference>
<protein>
    <recommendedName>
        <fullName evidence="7">Protein kinase domain-containing protein</fullName>
    </recommendedName>
</protein>
<dbReference type="PANTHER" id="PTHR24345:SF0">
    <property type="entry name" value="CELL CYCLE SERINE_THREONINE-PROTEIN KINASE CDC5_MSD2"/>
    <property type="match status" value="1"/>
</dbReference>